<feature type="domain" description="GIY-YIG" evidence="10">
    <location>
        <begin position="92"/>
        <end position="174"/>
    </location>
</feature>
<dbReference type="InterPro" id="IPR035901">
    <property type="entry name" value="GIY-YIG_endonuc_sf"/>
</dbReference>
<feature type="region of interest" description="Disordered" evidence="9">
    <location>
        <begin position="269"/>
        <end position="295"/>
    </location>
</feature>
<dbReference type="GO" id="GO:0008821">
    <property type="term" value="F:crossover junction DNA endonuclease activity"/>
    <property type="evidence" value="ECO:0007669"/>
    <property type="project" value="TreeGrafter"/>
</dbReference>
<reference evidence="11" key="1">
    <citation type="submission" date="2015-07" db="EMBL/GenBank/DDBJ databases">
        <title>Transcriptome Assembly of Anthurium amnicola.</title>
        <authorList>
            <person name="Suzuki J."/>
        </authorList>
    </citation>
    <scope>NUCLEOTIDE SEQUENCE</scope>
</reference>
<comment type="similarity">
    <text evidence="8">Belongs to the SLX1 family.</text>
</comment>
<dbReference type="FunFam" id="3.40.1440.10:FF:000005">
    <property type="entry name" value="Structure-specific endonuclease subunit SLX1 homolog"/>
    <property type="match status" value="1"/>
</dbReference>
<name>A0A1D1XL28_9ARAE</name>
<sequence>MDIQIYTVSGTDIKDRNLKHDSKGPHFGLKCFANDIFYGIAVLQDHLLTTGFIPSSAGKTKEMRRAKQRAETFAPELVREDVEEENVDEKKGFFACYLLCSLCPRYKGRTYIGFTVNPRRRIRQHNGEIRCGAWRTKCKRPWEMVLCIHGFPSQVSALQFEWAWQHPKKSLAVRKAAATFRSLSGIENKIRLAYAMLTLPQWESLNITVNYFSTKYMRHSAHCPSLPKHMRVSVHAMDELPCYLANNILDDDGDDNDKDNVDDAHVGISTSVNNPFANRSQMETESCDPPLGERESNDCRLQREQMIHGIMKPSKPIEEEDGTTLSSNRSVGMAHSDDLFAQEEDDHKQLVDPFEASCLTASPMHSYKENLAASDGCLFPFGSDLTTESKQLSTPISLNYGVSCCNSPLSPKCDIIDLSTPSSCIAHTGMKQSCITVEIIDLIDSPI</sequence>
<evidence type="ECO:0000256" key="7">
    <source>
        <dbReference type="ARBA" id="ARBA00023242"/>
    </source>
</evidence>
<dbReference type="EC" id="3.1.-.-" evidence="8"/>
<dbReference type="HAMAP" id="MF_03100">
    <property type="entry name" value="Endonuc_su_Slx1"/>
    <property type="match status" value="1"/>
</dbReference>
<keyword evidence="2 8" id="KW-0255">Endonuclease</keyword>
<evidence type="ECO:0000313" key="11">
    <source>
        <dbReference type="EMBL" id="JAT43080.1"/>
    </source>
</evidence>
<dbReference type="InterPro" id="IPR050381">
    <property type="entry name" value="SLX1_endonuclease"/>
</dbReference>
<keyword evidence="7 8" id="KW-0539">Nucleus</keyword>
<evidence type="ECO:0000256" key="6">
    <source>
        <dbReference type="ARBA" id="ARBA00023204"/>
    </source>
</evidence>
<evidence type="ECO:0000256" key="9">
    <source>
        <dbReference type="SAM" id="MobiDB-lite"/>
    </source>
</evidence>
<keyword evidence="4 8" id="KW-0378">Hydrolase</keyword>
<dbReference type="InterPro" id="IPR027520">
    <property type="entry name" value="Slx1"/>
</dbReference>
<comment type="subcellular location">
    <subcellularLocation>
        <location evidence="8">Nucleus</location>
    </subcellularLocation>
</comment>
<dbReference type="Gene3D" id="3.40.1440.10">
    <property type="entry name" value="GIY-YIG endonuclease"/>
    <property type="match status" value="1"/>
</dbReference>
<comment type="subunit">
    <text evidence="8">Forms a heterodimer with a member of the SLX4 family.</text>
</comment>
<feature type="compositionally biased region" description="Polar residues" evidence="9">
    <location>
        <begin position="269"/>
        <end position="284"/>
    </location>
</feature>
<comment type="caution">
    <text evidence="8">Lacks conserved residue(s) required for the propagation of feature annotation.</text>
</comment>
<accession>A0A1D1XL28</accession>
<evidence type="ECO:0000256" key="1">
    <source>
        <dbReference type="ARBA" id="ARBA00022722"/>
    </source>
</evidence>
<dbReference type="GO" id="GO:0017108">
    <property type="term" value="F:5'-flap endonuclease activity"/>
    <property type="evidence" value="ECO:0007669"/>
    <property type="project" value="InterPro"/>
</dbReference>
<gene>
    <name evidence="11" type="primary">Slx1b_2</name>
    <name evidence="11" type="ORF">g.111500</name>
</gene>
<dbReference type="AlphaFoldDB" id="A0A1D1XL28"/>
<evidence type="ECO:0000256" key="3">
    <source>
        <dbReference type="ARBA" id="ARBA00022763"/>
    </source>
</evidence>
<evidence type="ECO:0000259" key="10">
    <source>
        <dbReference type="PROSITE" id="PS50164"/>
    </source>
</evidence>
<dbReference type="PANTHER" id="PTHR20208:SF10">
    <property type="entry name" value="STRUCTURE-SPECIFIC ENDONUCLEASE SUBUNIT SLX1"/>
    <property type="match status" value="1"/>
</dbReference>
<dbReference type="PROSITE" id="PS50164">
    <property type="entry name" value="GIY_YIG"/>
    <property type="match status" value="1"/>
</dbReference>
<proteinExistence type="inferred from homology"/>
<dbReference type="GO" id="GO:0033557">
    <property type="term" value="C:Slx1-Slx4 complex"/>
    <property type="evidence" value="ECO:0007669"/>
    <property type="project" value="UniProtKB-UniRule"/>
</dbReference>
<comment type="cofactor">
    <cofactor evidence="8">
        <name>a divalent metal cation</name>
        <dbReference type="ChEBI" id="CHEBI:60240"/>
    </cofactor>
</comment>
<keyword evidence="3 8" id="KW-0227">DNA damage</keyword>
<dbReference type="CDD" id="cd10455">
    <property type="entry name" value="GIY-YIG_SLX1"/>
    <property type="match status" value="1"/>
</dbReference>
<keyword evidence="1 8" id="KW-0540">Nuclease</keyword>
<dbReference type="PANTHER" id="PTHR20208">
    <property type="entry name" value="STRUCTURE-SPECIFIC ENDONUCLEASE SUBUNIT SLX1"/>
    <property type="match status" value="1"/>
</dbReference>
<dbReference type="Pfam" id="PF01541">
    <property type="entry name" value="GIY-YIG"/>
    <property type="match status" value="1"/>
</dbReference>
<evidence type="ECO:0000256" key="4">
    <source>
        <dbReference type="ARBA" id="ARBA00022801"/>
    </source>
</evidence>
<comment type="function">
    <text evidence="8">Catalytic subunit of a heterodimeric structure-specific endonuclease that resolves DNA secondary structures generated during DNA repair and recombination. Has endonuclease activity towards branched DNA substrates, introducing single-strand cuts in duplex DNA close to junctions with ss-DNA.</text>
</comment>
<organism evidence="11">
    <name type="scientific">Anthurium amnicola</name>
    <dbReference type="NCBI Taxonomy" id="1678845"/>
    <lineage>
        <taxon>Eukaryota</taxon>
        <taxon>Viridiplantae</taxon>
        <taxon>Streptophyta</taxon>
        <taxon>Embryophyta</taxon>
        <taxon>Tracheophyta</taxon>
        <taxon>Spermatophyta</taxon>
        <taxon>Magnoliopsida</taxon>
        <taxon>Liliopsida</taxon>
        <taxon>Araceae</taxon>
        <taxon>Pothoideae</taxon>
        <taxon>Potheae</taxon>
        <taxon>Anthurium</taxon>
    </lineage>
</organism>
<dbReference type="InterPro" id="IPR000305">
    <property type="entry name" value="GIY-YIG_endonuc"/>
</dbReference>
<evidence type="ECO:0000256" key="8">
    <source>
        <dbReference type="HAMAP-Rule" id="MF_03100"/>
    </source>
</evidence>
<dbReference type="EMBL" id="GDJX01024856">
    <property type="protein sequence ID" value="JAT43080.1"/>
    <property type="molecule type" value="Transcribed_RNA"/>
</dbReference>
<evidence type="ECO:0000256" key="2">
    <source>
        <dbReference type="ARBA" id="ARBA00022759"/>
    </source>
</evidence>
<dbReference type="GO" id="GO:0000724">
    <property type="term" value="P:double-strand break repair via homologous recombination"/>
    <property type="evidence" value="ECO:0007669"/>
    <property type="project" value="TreeGrafter"/>
</dbReference>
<evidence type="ECO:0000256" key="5">
    <source>
        <dbReference type="ARBA" id="ARBA00023172"/>
    </source>
</evidence>
<protein>
    <recommendedName>
        <fullName evidence="8">Structure-specific endonuclease subunit SLX1 homolog</fullName>
        <ecNumber evidence="8">3.1.-.-</ecNumber>
    </recommendedName>
</protein>
<keyword evidence="5 8" id="KW-0233">DNA recombination</keyword>
<keyword evidence="6 8" id="KW-0234">DNA repair</keyword>